<dbReference type="Gene3D" id="3.40.50.150">
    <property type="entry name" value="Vaccinia Virus protein VP39"/>
    <property type="match status" value="1"/>
</dbReference>
<dbReference type="PROSITE" id="PS51689">
    <property type="entry name" value="SAM_RNA_A_N6_MT"/>
    <property type="match status" value="1"/>
</dbReference>
<dbReference type="RefSeq" id="WP_156005122.1">
    <property type="nucleotide sequence ID" value="NZ_CP045483.1"/>
</dbReference>
<feature type="binding site" evidence="5">
    <location>
        <position position="50"/>
    </location>
    <ligand>
        <name>S-adenosyl-L-methionine</name>
        <dbReference type="ChEBI" id="CHEBI:59789"/>
    </ligand>
</feature>
<dbReference type="SMART" id="SM00650">
    <property type="entry name" value="rADc"/>
    <property type="match status" value="1"/>
</dbReference>
<accession>A0A650CMI1</accession>
<comment type="similarity">
    <text evidence="5">Belongs to the class I-like SAM-binding methyltransferase superfamily. rRNA adenine N(6)-methyltransferase family.</text>
</comment>
<keyword evidence="4 5" id="KW-0694">RNA-binding</keyword>
<dbReference type="PANTHER" id="PTHR11727:SF7">
    <property type="entry name" value="DIMETHYLADENOSINE TRANSFERASE-RELATED"/>
    <property type="match status" value="1"/>
</dbReference>
<dbReference type="OrthoDB" id="9883at2157"/>
<feature type="binding site" evidence="5">
    <location>
        <position position="82"/>
    </location>
    <ligand>
        <name>S-adenosyl-L-methionine</name>
        <dbReference type="ChEBI" id="CHEBI:59789"/>
    </ligand>
</feature>
<evidence type="ECO:0000256" key="2">
    <source>
        <dbReference type="ARBA" id="ARBA00022679"/>
    </source>
</evidence>
<dbReference type="InterPro" id="IPR029063">
    <property type="entry name" value="SAM-dependent_MTases_sf"/>
</dbReference>
<dbReference type="Pfam" id="PF00398">
    <property type="entry name" value="RrnaAD"/>
    <property type="match status" value="1"/>
</dbReference>
<organism evidence="7 8">
    <name type="scientific">Stygiolobus azoricus</name>
    <dbReference type="NCBI Taxonomy" id="41675"/>
    <lineage>
        <taxon>Archaea</taxon>
        <taxon>Thermoproteota</taxon>
        <taxon>Thermoprotei</taxon>
        <taxon>Sulfolobales</taxon>
        <taxon>Sulfolobaceae</taxon>
        <taxon>Stygiolobus</taxon>
    </lineage>
</organism>
<evidence type="ECO:0000256" key="5">
    <source>
        <dbReference type="PROSITE-ProRule" id="PRU01026"/>
    </source>
</evidence>
<feature type="binding site" evidence="5">
    <location>
        <position position="7"/>
    </location>
    <ligand>
        <name>S-adenosyl-L-methionine</name>
        <dbReference type="ChEBI" id="CHEBI:59789"/>
    </ligand>
</feature>
<reference evidence="7 8" key="1">
    <citation type="submission" date="2019-10" db="EMBL/GenBank/DDBJ databases">
        <title>Genome Sequences from Six Type Strain Members of the Archaeal Family Sulfolobaceae: Acidianus ambivalens, Acidianus infernus, Metallosphaera prunae, Stygiolobus azoricus, Sulfolobus metallicus, and Sulfurisphaera ohwakuensis.</title>
        <authorList>
            <person name="Counts J.A."/>
            <person name="Kelly R.M."/>
        </authorList>
    </citation>
    <scope>NUCLEOTIDE SEQUENCE [LARGE SCALE GENOMIC DNA]</scope>
    <source>
        <strain evidence="7 8">FC6</strain>
    </source>
</reference>
<evidence type="ECO:0000256" key="1">
    <source>
        <dbReference type="ARBA" id="ARBA00022603"/>
    </source>
</evidence>
<dbReference type="Proteomes" id="UP000423396">
    <property type="component" value="Chromosome"/>
</dbReference>
<dbReference type="AlphaFoldDB" id="A0A650CMI1"/>
<dbReference type="Gene3D" id="1.10.8.100">
    <property type="entry name" value="Ribosomal RNA adenine dimethylase-like, domain 2"/>
    <property type="match status" value="1"/>
</dbReference>
<feature type="binding site" evidence="5">
    <location>
        <position position="68"/>
    </location>
    <ligand>
        <name>S-adenosyl-L-methionine</name>
        <dbReference type="ChEBI" id="CHEBI:59789"/>
    </ligand>
</feature>
<dbReference type="GO" id="GO:0000179">
    <property type="term" value="F:rRNA (adenine-N6,N6-)-dimethyltransferase activity"/>
    <property type="evidence" value="ECO:0007669"/>
    <property type="project" value="UniProtKB-UniRule"/>
</dbReference>
<name>A0A650CMI1_9CREN</name>
<keyword evidence="8" id="KW-1185">Reference proteome</keyword>
<dbReference type="InterPro" id="IPR020598">
    <property type="entry name" value="rRNA_Ade_methylase_Trfase_N"/>
</dbReference>
<proteinExistence type="inferred from homology"/>
<dbReference type="InterPro" id="IPR001737">
    <property type="entry name" value="KsgA/Erm"/>
</dbReference>
<feature type="domain" description="Ribosomal RNA adenine methylase transferase N-terminal" evidence="6">
    <location>
        <begin position="14"/>
        <end position="161"/>
    </location>
</feature>
<evidence type="ECO:0000259" key="6">
    <source>
        <dbReference type="SMART" id="SM00650"/>
    </source>
</evidence>
<evidence type="ECO:0000256" key="4">
    <source>
        <dbReference type="ARBA" id="ARBA00022884"/>
    </source>
</evidence>
<dbReference type="InterPro" id="IPR023165">
    <property type="entry name" value="rRNA_Ade_diMease-like_C"/>
</dbReference>
<evidence type="ECO:0000313" key="8">
    <source>
        <dbReference type="Proteomes" id="UP000423396"/>
    </source>
</evidence>
<evidence type="ECO:0000256" key="3">
    <source>
        <dbReference type="ARBA" id="ARBA00022691"/>
    </source>
</evidence>
<protein>
    <submittedName>
        <fullName evidence="7">16S ribosomal RNA methyltransferase A</fullName>
    </submittedName>
</protein>
<keyword evidence="1 5" id="KW-0489">Methyltransferase</keyword>
<dbReference type="EMBL" id="CP045483">
    <property type="protein sequence ID" value="QGR18892.1"/>
    <property type="molecule type" value="Genomic_DNA"/>
</dbReference>
<feature type="binding site" evidence="5">
    <location>
        <position position="33"/>
    </location>
    <ligand>
        <name>S-adenosyl-L-methionine</name>
        <dbReference type="ChEBI" id="CHEBI:59789"/>
    </ligand>
</feature>
<keyword evidence="2 5" id="KW-0808">Transferase</keyword>
<dbReference type="KEGG" id="sazo:D1868_02085"/>
<keyword evidence="3 5" id="KW-0949">S-adenosyl-L-methionine</keyword>
<dbReference type="SUPFAM" id="SSF53335">
    <property type="entry name" value="S-adenosyl-L-methionine-dependent methyltransferases"/>
    <property type="match status" value="1"/>
</dbReference>
<feature type="binding site" evidence="5">
    <location>
        <position position="9"/>
    </location>
    <ligand>
        <name>S-adenosyl-L-methionine</name>
        <dbReference type="ChEBI" id="CHEBI:59789"/>
    </ligand>
</feature>
<gene>
    <name evidence="7" type="ORF">D1868_02085</name>
</gene>
<dbReference type="PANTHER" id="PTHR11727">
    <property type="entry name" value="DIMETHYLADENOSINE TRANSFERASE"/>
    <property type="match status" value="1"/>
</dbReference>
<dbReference type="NCBIfam" id="NF011489">
    <property type="entry name" value="PRK14896.1-5"/>
    <property type="match status" value="1"/>
</dbReference>
<sequence length="219" mass="25289">MPSKGQNFLIDLAFIKKVISYVDFSKRPIIEVGGGKGALTTLLRPDLTIEIDSSLANYLKDYNLVIADALAPPFFRGQVVSSLPYYITYNFMREMIKNSSISRLVLVLQKDFIDKILNRAVYISFTLHYHFKIQSKDIIPPRAFSPRPRVYSQIVIFERVRSYNQYVDDVLQCVSSYKNKKLNSVAKLCGINVTSDRRVRDFKPWQVIELLNFLGIEYV</sequence>
<dbReference type="GO" id="GO:0003723">
    <property type="term" value="F:RNA binding"/>
    <property type="evidence" value="ECO:0007669"/>
    <property type="project" value="UniProtKB-UniRule"/>
</dbReference>
<evidence type="ECO:0000313" key="7">
    <source>
        <dbReference type="EMBL" id="QGR18892.1"/>
    </source>
</evidence>
<dbReference type="GeneID" id="42797825"/>